<name>A0A8T4L117_9ARCH</name>
<feature type="region of interest" description="Disordered" evidence="1">
    <location>
        <begin position="1"/>
        <end position="27"/>
    </location>
</feature>
<feature type="compositionally biased region" description="Basic and acidic residues" evidence="1">
    <location>
        <begin position="1"/>
        <end position="18"/>
    </location>
</feature>
<evidence type="ECO:0000256" key="1">
    <source>
        <dbReference type="SAM" id="MobiDB-lite"/>
    </source>
</evidence>
<reference evidence="2" key="2">
    <citation type="submission" date="2021-05" db="EMBL/GenBank/DDBJ databases">
        <title>Protein family content uncovers lineage relationships and bacterial pathway maintenance mechanisms in DPANN archaea.</title>
        <authorList>
            <person name="Castelle C.J."/>
            <person name="Meheust R."/>
            <person name="Jaffe A.L."/>
            <person name="Seitz K."/>
            <person name="Gong X."/>
            <person name="Baker B.J."/>
            <person name="Banfield J.F."/>
        </authorList>
    </citation>
    <scope>NUCLEOTIDE SEQUENCE</scope>
    <source>
        <strain evidence="2">RIFCSPLOWO2_01_FULL_AR10_48_17</strain>
    </source>
</reference>
<evidence type="ECO:0000313" key="3">
    <source>
        <dbReference type="Proteomes" id="UP000675968"/>
    </source>
</evidence>
<accession>A0A8T4L117</accession>
<comment type="caution">
    <text evidence="2">The sequence shown here is derived from an EMBL/GenBank/DDBJ whole genome shotgun (WGS) entry which is preliminary data.</text>
</comment>
<organism evidence="2 3">
    <name type="scientific">Candidatus Iainarchaeum sp</name>
    <dbReference type="NCBI Taxonomy" id="3101447"/>
    <lineage>
        <taxon>Archaea</taxon>
        <taxon>Candidatus Iainarchaeota</taxon>
        <taxon>Candidatus Iainarchaeia</taxon>
        <taxon>Candidatus Iainarchaeales</taxon>
        <taxon>Candidatus Iainarchaeaceae</taxon>
        <taxon>Candidatus Iainarchaeum</taxon>
    </lineage>
</organism>
<dbReference type="Proteomes" id="UP000675968">
    <property type="component" value="Unassembled WGS sequence"/>
</dbReference>
<proteinExistence type="predicted"/>
<gene>
    <name evidence="2" type="ORF">J4215_00430</name>
</gene>
<sequence length="66" mass="7278">MGFLDFLKKKEGSTEESKASVSAAPQGKYSEVCSLCGKGNTEVKWAGQFWHRKCKRGASKLAHKMV</sequence>
<dbReference type="EMBL" id="JAGVWC010000005">
    <property type="protein sequence ID" value="MBS3061028.1"/>
    <property type="molecule type" value="Genomic_DNA"/>
</dbReference>
<protein>
    <submittedName>
        <fullName evidence="2">Uncharacterized protein</fullName>
    </submittedName>
</protein>
<reference evidence="2" key="1">
    <citation type="submission" date="2021-03" db="EMBL/GenBank/DDBJ databases">
        <authorList>
            <person name="Jaffe A."/>
        </authorList>
    </citation>
    <scope>NUCLEOTIDE SEQUENCE</scope>
    <source>
        <strain evidence="2">RIFCSPLOWO2_01_FULL_AR10_48_17</strain>
    </source>
</reference>
<evidence type="ECO:0000313" key="2">
    <source>
        <dbReference type="EMBL" id="MBS3061028.1"/>
    </source>
</evidence>
<dbReference type="AlphaFoldDB" id="A0A8T4L117"/>